<sequence>MDLSDALVLVSCVKSKLSRTAPARELYCSAWFAKVRRLIESQNAHWFILSALHGLVKPDRNIAPYEETLNKFGVADRRKWAAHVYEALEPELGAYPRVVFFAGLRYREFLIGPVLSTGRQVDVPMEGLAQGEQLSWLGNHQ</sequence>
<reference evidence="2" key="2">
    <citation type="submission" date="2020-09" db="EMBL/GenBank/DDBJ databases">
        <authorList>
            <person name="Sun Q."/>
            <person name="Sedlacek I."/>
        </authorList>
    </citation>
    <scope>NUCLEOTIDE SEQUENCE</scope>
    <source>
        <strain evidence="2">CCM 7684</strain>
    </source>
</reference>
<dbReference type="Proteomes" id="UP000602745">
    <property type="component" value="Unassembled WGS sequence"/>
</dbReference>
<dbReference type="EMBL" id="BMCP01000001">
    <property type="protein sequence ID" value="GGE33590.1"/>
    <property type="molecule type" value="Genomic_DNA"/>
</dbReference>
<gene>
    <name evidence="2" type="ORF">GCM10007276_08610</name>
</gene>
<proteinExistence type="predicted"/>
<protein>
    <recommendedName>
        <fullName evidence="1">DUF6884 domain-containing protein</fullName>
    </recommendedName>
</protein>
<name>A0A8J2VQJ8_9RHOB</name>
<dbReference type="Pfam" id="PF21818">
    <property type="entry name" value="DUF6884"/>
    <property type="match status" value="1"/>
</dbReference>
<accession>A0A8J2VQJ8</accession>
<reference evidence="2" key="1">
    <citation type="journal article" date="2014" name="Int. J. Syst. Evol. Microbiol.">
        <title>Complete genome sequence of Corynebacterium casei LMG S-19264T (=DSM 44701T), isolated from a smear-ripened cheese.</title>
        <authorList>
            <consortium name="US DOE Joint Genome Institute (JGI-PGF)"/>
            <person name="Walter F."/>
            <person name="Albersmeier A."/>
            <person name="Kalinowski J."/>
            <person name="Ruckert C."/>
        </authorList>
    </citation>
    <scope>NUCLEOTIDE SEQUENCE</scope>
    <source>
        <strain evidence="2">CCM 7684</strain>
    </source>
</reference>
<organism evidence="2 3">
    <name type="scientific">Agaricicola taiwanensis</name>
    <dbReference type="NCBI Taxonomy" id="591372"/>
    <lineage>
        <taxon>Bacteria</taxon>
        <taxon>Pseudomonadati</taxon>
        <taxon>Pseudomonadota</taxon>
        <taxon>Alphaproteobacteria</taxon>
        <taxon>Rhodobacterales</taxon>
        <taxon>Paracoccaceae</taxon>
        <taxon>Agaricicola</taxon>
    </lineage>
</organism>
<evidence type="ECO:0000313" key="2">
    <source>
        <dbReference type="EMBL" id="GGE33590.1"/>
    </source>
</evidence>
<comment type="caution">
    <text evidence="2">The sequence shown here is derived from an EMBL/GenBank/DDBJ whole genome shotgun (WGS) entry which is preliminary data.</text>
</comment>
<keyword evidence="3" id="KW-1185">Reference proteome</keyword>
<evidence type="ECO:0000313" key="3">
    <source>
        <dbReference type="Proteomes" id="UP000602745"/>
    </source>
</evidence>
<dbReference type="InterPro" id="IPR049251">
    <property type="entry name" value="DUF6884"/>
</dbReference>
<evidence type="ECO:0000259" key="1">
    <source>
        <dbReference type="Pfam" id="PF21818"/>
    </source>
</evidence>
<feature type="domain" description="DUF6884" evidence="1">
    <location>
        <begin position="8"/>
        <end position="138"/>
    </location>
</feature>
<dbReference type="AlphaFoldDB" id="A0A8J2VQJ8"/>